<evidence type="ECO:0000256" key="6">
    <source>
        <dbReference type="ARBA" id="ARBA00022490"/>
    </source>
</evidence>
<keyword evidence="8" id="KW-0165">Cleavage on pair of basic residues</keyword>
<evidence type="ECO:0000313" key="13">
    <source>
        <dbReference type="Proteomes" id="UP000287033"/>
    </source>
</evidence>
<evidence type="ECO:0000256" key="9">
    <source>
        <dbReference type="ARBA" id="ARBA00022729"/>
    </source>
</evidence>
<evidence type="ECO:0000256" key="11">
    <source>
        <dbReference type="SAM" id="Phobius"/>
    </source>
</evidence>
<dbReference type="GO" id="GO:0007417">
    <property type="term" value="P:central nervous system development"/>
    <property type="evidence" value="ECO:0007669"/>
    <property type="project" value="TreeGrafter"/>
</dbReference>
<keyword evidence="13" id="KW-1185">Reference proteome</keyword>
<keyword evidence="11" id="KW-1133">Transmembrane helix</keyword>
<keyword evidence="11" id="KW-0812">Transmembrane</keyword>
<gene>
    <name evidence="12" type="ORF">chiPu_0002969</name>
</gene>
<dbReference type="GO" id="GO:0031145">
    <property type="term" value="P:anaphase-promoting complex-dependent catabolic process"/>
    <property type="evidence" value="ECO:0007669"/>
    <property type="project" value="TreeGrafter"/>
</dbReference>
<proteinExistence type="inferred from homology"/>
<dbReference type="PANTHER" id="PTHR31613">
    <property type="entry name" value="AUGURIN"/>
    <property type="match status" value="1"/>
</dbReference>
<dbReference type="OrthoDB" id="8915498at2759"/>
<accession>A0A401S2E0</accession>
<evidence type="ECO:0000256" key="1">
    <source>
        <dbReference type="ARBA" id="ARBA00004221"/>
    </source>
</evidence>
<keyword evidence="6" id="KW-0963">Cytoplasm</keyword>
<evidence type="ECO:0000313" key="12">
    <source>
        <dbReference type="EMBL" id="GCC24567.1"/>
    </source>
</evidence>
<comment type="similarity">
    <text evidence="4">Belongs to the augurin family.</text>
</comment>
<dbReference type="GO" id="GO:0042127">
    <property type="term" value="P:regulation of cell population proliferation"/>
    <property type="evidence" value="ECO:0007669"/>
    <property type="project" value="TreeGrafter"/>
</dbReference>
<protein>
    <recommendedName>
        <fullName evidence="14">ECRG4 augurin precursor</fullName>
    </recommendedName>
</protein>
<evidence type="ECO:0000256" key="10">
    <source>
        <dbReference type="ARBA" id="ARBA00023136"/>
    </source>
</evidence>
<organism evidence="12 13">
    <name type="scientific">Chiloscyllium punctatum</name>
    <name type="common">Brownbanded bambooshark</name>
    <name type="synonym">Hemiscyllium punctatum</name>
    <dbReference type="NCBI Taxonomy" id="137246"/>
    <lineage>
        <taxon>Eukaryota</taxon>
        <taxon>Metazoa</taxon>
        <taxon>Chordata</taxon>
        <taxon>Craniata</taxon>
        <taxon>Vertebrata</taxon>
        <taxon>Chondrichthyes</taxon>
        <taxon>Elasmobranchii</taxon>
        <taxon>Galeomorphii</taxon>
        <taxon>Galeoidea</taxon>
        <taxon>Orectolobiformes</taxon>
        <taxon>Hemiscylliidae</taxon>
        <taxon>Chiloscyllium</taxon>
    </lineage>
</organism>
<dbReference type="EMBL" id="BEZZ01000061">
    <property type="protein sequence ID" value="GCC24567.1"/>
    <property type="molecule type" value="Genomic_DNA"/>
</dbReference>
<comment type="caution">
    <text evidence="12">The sequence shown here is derived from an EMBL/GenBank/DDBJ whole genome shotgun (WGS) entry which is preliminary data.</text>
</comment>
<sequence length="166" mass="19415">MAKEKKEYLFCSSHRERSFETMSLQFFRFSLVIISVLLVILTLPDGLSGNKLRKMIEKRNADKKSAVSVPESKAKGFLNSLKRSKRYIWDRSRDDVQQWYQQFMNMGYSEAQFEDAAAYWLGVHQGAGGDDRARYYLHYHYDDNSPTGPYYSQSIRIGADVNYDDY</sequence>
<keyword evidence="9" id="KW-0732">Signal</keyword>
<evidence type="ECO:0000256" key="3">
    <source>
        <dbReference type="ARBA" id="ARBA00004613"/>
    </source>
</evidence>
<dbReference type="Proteomes" id="UP000287033">
    <property type="component" value="Unassembled WGS sequence"/>
</dbReference>
<dbReference type="GO" id="GO:0016324">
    <property type="term" value="C:apical plasma membrane"/>
    <property type="evidence" value="ECO:0007669"/>
    <property type="project" value="UniProtKB-SubCell"/>
</dbReference>
<evidence type="ECO:0000256" key="5">
    <source>
        <dbReference type="ARBA" id="ARBA00022475"/>
    </source>
</evidence>
<reference evidence="12 13" key="1">
    <citation type="journal article" date="2018" name="Nat. Ecol. Evol.">
        <title>Shark genomes provide insights into elasmobranch evolution and the origin of vertebrates.</title>
        <authorList>
            <person name="Hara Y"/>
            <person name="Yamaguchi K"/>
            <person name="Onimaru K"/>
            <person name="Kadota M"/>
            <person name="Koyanagi M"/>
            <person name="Keeley SD"/>
            <person name="Tatsumi K"/>
            <person name="Tanaka K"/>
            <person name="Motone F"/>
            <person name="Kageyama Y"/>
            <person name="Nozu R"/>
            <person name="Adachi N"/>
            <person name="Nishimura O"/>
            <person name="Nakagawa R"/>
            <person name="Tanegashima C"/>
            <person name="Kiyatake I"/>
            <person name="Matsumoto R"/>
            <person name="Murakumo K"/>
            <person name="Nishida K"/>
            <person name="Terakita A"/>
            <person name="Kuratani S"/>
            <person name="Sato K"/>
            <person name="Hyodo S Kuraku.S."/>
        </authorList>
    </citation>
    <scope>NUCLEOTIDE SEQUENCE [LARGE SCALE GENOMIC DNA]</scope>
</reference>
<keyword evidence="5" id="KW-1003">Cell membrane</keyword>
<keyword evidence="10 11" id="KW-0472">Membrane</keyword>
<dbReference type="GO" id="GO:0070314">
    <property type="term" value="P:G1 to G0 transition"/>
    <property type="evidence" value="ECO:0007669"/>
    <property type="project" value="TreeGrafter"/>
</dbReference>
<dbReference type="PANTHER" id="PTHR31613:SF2">
    <property type="entry name" value="AUGURIN"/>
    <property type="match status" value="1"/>
</dbReference>
<dbReference type="OMA" id="WLNRGRN"/>
<dbReference type="STRING" id="137246.A0A401S2E0"/>
<feature type="transmembrane region" description="Helical" evidence="11">
    <location>
        <begin position="26"/>
        <end position="47"/>
    </location>
</feature>
<dbReference type="Pfam" id="PF15187">
    <property type="entry name" value="Augurin"/>
    <property type="match status" value="1"/>
</dbReference>
<evidence type="ECO:0000256" key="8">
    <source>
        <dbReference type="ARBA" id="ARBA00022685"/>
    </source>
</evidence>
<name>A0A401S2E0_CHIPU</name>
<dbReference type="InterPro" id="IPR028173">
    <property type="entry name" value="Augurin"/>
</dbReference>
<dbReference type="GO" id="GO:0090398">
    <property type="term" value="P:cellular senescence"/>
    <property type="evidence" value="ECO:0007669"/>
    <property type="project" value="TreeGrafter"/>
</dbReference>
<keyword evidence="7" id="KW-0964">Secreted</keyword>
<evidence type="ECO:0008006" key="14">
    <source>
        <dbReference type="Google" id="ProtNLM"/>
    </source>
</evidence>
<dbReference type="GO" id="GO:0005737">
    <property type="term" value="C:cytoplasm"/>
    <property type="evidence" value="ECO:0007669"/>
    <property type="project" value="UniProtKB-SubCell"/>
</dbReference>
<evidence type="ECO:0000256" key="4">
    <source>
        <dbReference type="ARBA" id="ARBA00011014"/>
    </source>
</evidence>
<dbReference type="AlphaFoldDB" id="A0A401S2E0"/>
<evidence type="ECO:0000256" key="7">
    <source>
        <dbReference type="ARBA" id="ARBA00022525"/>
    </source>
</evidence>
<evidence type="ECO:0000256" key="2">
    <source>
        <dbReference type="ARBA" id="ARBA00004496"/>
    </source>
</evidence>
<dbReference type="GO" id="GO:0005615">
    <property type="term" value="C:extracellular space"/>
    <property type="evidence" value="ECO:0007669"/>
    <property type="project" value="TreeGrafter"/>
</dbReference>
<comment type="subcellular location">
    <subcellularLocation>
        <location evidence="1">Apical cell membrane</location>
    </subcellularLocation>
    <subcellularLocation>
        <location evidence="2">Cytoplasm</location>
    </subcellularLocation>
    <subcellularLocation>
        <location evidence="3">Secreted</location>
    </subcellularLocation>
</comment>